<name>Q24CU9_TETTS</name>
<dbReference type="AlphaFoldDB" id="Q24CU9"/>
<feature type="compositionally biased region" description="Polar residues" evidence="1">
    <location>
        <begin position="521"/>
        <end position="531"/>
    </location>
</feature>
<proteinExistence type="predicted"/>
<dbReference type="STRING" id="312017.Q24CU9"/>
<dbReference type="GeneID" id="7837792"/>
<accession>Q24CU9</accession>
<dbReference type="RefSeq" id="XP_001025904.1">
    <property type="nucleotide sequence ID" value="XM_001025904.1"/>
</dbReference>
<dbReference type="Proteomes" id="UP000009168">
    <property type="component" value="Unassembled WGS sequence"/>
</dbReference>
<organism evidence="2 3">
    <name type="scientific">Tetrahymena thermophila (strain SB210)</name>
    <dbReference type="NCBI Taxonomy" id="312017"/>
    <lineage>
        <taxon>Eukaryota</taxon>
        <taxon>Sar</taxon>
        <taxon>Alveolata</taxon>
        <taxon>Ciliophora</taxon>
        <taxon>Intramacronucleata</taxon>
        <taxon>Oligohymenophorea</taxon>
        <taxon>Hymenostomatida</taxon>
        <taxon>Tetrahymenina</taxon>
        <taxon>Tetrahymenidae</taxon>
        <taxon>Tetrahymena</taxon>
    </lineage>
</organism>
<reference evidence="3" key="1">
    <citation type="journal article" date="2006" name="PLoS Biol.">
        <title>Macronuclear genome sequence of the ciliate Tetrahymena thermophila, a model eukaryote.</title>
        <authorList>
            <person name="Eisen J.A."/>
            <person name="Coyne R.S."/>
            <person name="Wu M."/>
            <person name="Wu D."/>
            <person name="Thiagarajan M."/>
            <person name="Wortman J.R."/>
            <person name="Badger J.H."/>
            <person name="Ren Q."/>
            <person name="Amedeo P."/>
            <person name="Jones K.M."/>
            <person name="Tallon L.J."/>
            <person name="Delcher A.L."/>
            <person name="Salzberg S.L."/>
            <person name="Silva J.C."/>
            <person name="Haas B.J."/>
            <person name="Majoros W.H."/>
            <person name="Farzad M."/>
            <person name="Carlton J.M."/>
            <person name="Smith R.K. Jr."/>
            <person name="Garg J."/>
            <person name="Pearlman R.E."/>
            <person name="Karrer K.M."/>
            <person name="Sun L."/>
            <person name="Manning G."/>
            <person name="Elde N.C."/>
            <person name="Turkewitz A.P."/>
            <person name="Asai D.J."/>
            <person name="Wilkes D.E."/>
            <person name="Wang Y."/>
            <person name="Cai H."/>
            <person name="Collins K."/>
            <person name="Stewart B.A."/>
            <person name="Lee S.R."/>
            <person name="Wilamowska K."/>
            <person name="Weinberg Z."/>
            <person name="Ruzzo W.L."/>
            <person name="Wloga D."/>
            <person name="Gaertig J."/>
            <person name="Frankel J."/>
            <person name="Tsao C.-C."/>
            <person name="Gorovsky M.A."/>
            <person name="Keeling P.J."/>
            <person name="Waller R.F."/>
            <person name="Patron N.J."/>
            <person name="Cherry J.M."/>
            <person name="Stover N.A."/>
            <person name="Krieger C.J."/>
            <person name="del Toro C."/>
            <person name="Ryder H.F."/>
            <person name="Williamson S.C."/>
            <person name="Barbeau R.A."/>
            <person name="Hamilton E.P."/>
            <person name="Orias E."/>
        </authorList>
    </citation>
    <scope>NUCLEOTIDE SEQUENCE [LARGE SCALE GENOMIC DNA]</scope>
    <source>
        <strain evidence="3">SB210</strain>
    </source>
</reference>
<gene>
    <name evidence="2" type="ORF">TTHERM_00713530</name>
</gene>
<sequence length="537" mass="63391">MDQLSQSQYKIILEFQNRLSQCNNQQKQLQIREANIDQNTDEDVSNSCTPEKVLQPVMLKSNLKQINQNSYTKKPLEAFKCQSFAEHLYQNSNQTEQNRQHQGLNEQQYATLSPFQQYQVVQKERNNQEIQDTINASFSQNQARQNTQQNQFLFQQKLQTQINYEDDQNEENCQLKTQKEIGQFKQFENQNSREFENNQNTNEDEDNEYKQVLSSERKQNLYVVWQLNQKRSRQYSLQEEQLQKIVDQEEQLQNKTFQIQSDYQQSKEQETYQNKSVRNQQQKIFDCDLNAKRINQASQQQECYQRFIDVDKENYIPNTNLQAAKEQLLREINESNQKEQQAANYKVNQQNVLQSRDQSLKSTSQFGNQNIPTNRSKRTFSVENVAKNQISQQQPLIQFKQLSNMDTIQGQNQMSHQVSFGQSLNIEQAIKQDVNVKFEVKNAQKSRIQVASIKEIEKLITQQDNHPSELSIIPQQEFSSRQPSQRNSSQKSLKKNQQSVQSSQLKQLPPKSAKNGRQKKLQQQIQFNYLKQNKKVN</sequence>
<keyword evidence="3" id="KW-1185">Reference proteome</keyword>
<evidence type="ECO:0000313" key="3">
    <source>
        <dbReference type="Proteomes" id="UP000009168"/>
    </source>
</evidence>
<protein>
    <submittedName>
        <fullName evidence="2">Uncharacterized protein</fullName>
    </submittedName>
</protein>
<dbReference type="HOGENOM" id="CLU_507645_0_0_1"/>
<dbReference type="EMBL" id="GG662338">
    <property type="protein sequence ID" value="EAS05659.1"/>
    <property type="molecule type" value="Genomic_DNA"/>
</dbReference>
<dbReference type="OMA" id="NIDQNTD"/>
<evidence type="ECO:0000313" key="2">
    <source>
        <dbReference type="EMBL" id="EAS05659.1"/>
    </source>
</evidence>
<dbReference type="KEGG" id="tet:TTHERM_00713530"/>
<feature type="region of interest" description="Disordered" evidence="1">
    <location>
        <begin position="474"/>
        <end position="537"/>
    </location>
</feature>
<dbReference type="InParanoid" id="Q24CU9"/>
<evidence type="ECO:0000256" key="1">
    <source>
        <dbReference type="SAM" id="MobiDB-lite"/>
    </source>
</evidence>
<feature type="compositionally biased region" description="Low complexity" evidence="1">
    <location>
        <begin position="479"/>
        <end position="508"/>
    </location>
</feature>